<keyword evidence="2" id="KW-0732">Signal</keyword>
<evidence type="ECO:0000259" key="3">
    <source>
        <dbReference type="Pfam" id="PF08239"/>
    </source>
</evidence>
<feature type="signal peptide" evidence="2">
    <location>
        <begin position="1"/>
        <end position="36"/>
    </location>
</feature>
<dbReference type="EMBL" id="JBHSPC010000047">
    <property type="protein sequence ID" value="MFC5671997.1"/>
    <property type="molecule type" value="Genomic_DNA"/>
</dbReference>
<feature type="region of interest" description="Disordered" evidence="1">
    <location>
        <begin position="38"/>
        <end position="100"/>
    </location>
</feature>
<evidence type="ECO:0000313" key="5">
    <source>
        <dbReference type="Proteomes" id="UP001596183"/>
    </source>
</evidence>
<dbReference type="InterPro" id="IPR003646">
    <property type="entry name" value="SH3-like_bac-type"/>
</dbReference>
<reference evidence="5" key="1">
    <citation type="journal article" date="2019" name="Int. J. Syst. Evol. Microbiol.">
        <title>The Global Catalogue of Microorganisms (GCM) 10K type strain sequencing project: providing services to taxonomists for standard genome sequencing and annotation.</title>
        <authorList>
            <consortium name="The Broad Institute Genomics Platform"/>
            <consortium name="The Broad Institute Genome Sequencing Center for Infectious Disease"/>
            <person name="Wu L."/>
            <person name="Ma J."/>
        </authorList>
    </citation>
    <scope>NUCLEOTIDE SEQUENCE [LARGE SCALE GENOMIC DNA]</scope>
    <source>
        <strain evidence="5">JCM 13852</strain>
    </source>
</reference>
<gene>
    <name evidence="4" type="ORF">ACFP2V_18335</name>
</gene>
<comment type="caution">
    <text evidence="4">The sequence shown here is derived from an EMBL/GenBank/DDBJ whole genome shotgun (WGS) entry which is preliminary data.</text>
</comment>
<organism evidence="4 5">
    <name type="scientific">Streptomyces incanus</name>
    <dbReference type="NCBI Taxonomy" id="887453"/>
    <lineage>
        <taxon>Bacteria</taxon>
        <taxon>Bacillati</taxon>
        <taxon>Actinomycetota</taxon>
        <taxon>Actinomycetes</taxon>
        <taxon>Kitasatosporales</taxon>
        <taxon>Streptomycetaceae</taxon>
        <taxon>Streptomyces</taxon>
    </lineage>
</organism>
<evidence type="ECO:0000313" key="4">
    <source>
        <dbReference type="EMBL" id="MFC5671997.1"/>
    </source>
</evidence>
<dbReference type="Pfam" id="PF08239">
    <property type="entry name" value="SH3_3"/>
    <property type="match status" value="1"/>
</dbReference>
<feature type="compositionally biased region" description="Gly residues" evidence="1">
    <location>
        <begin position="50"/>
        <end position="76"/>
    </location>
</feature>
<protein>
    <submittedName>
        <fullName evidence="4">SH3 domain-containing protein</fullName>
    </submittedName>
</protein>
<feature type="chain" id="PRO_5046714093" evidence="2">
    <location>
        <begin position="37"/>
        <end position="158"/>
    </location>
</feature>
<proteinExistence type="predicted"/>
<dbReference type="RefSeq" id="WP_381213083.1">
    <property type="nucleotide sequence ID" value="NZ_JBHSPC010000047.1"/>
</dbReference>
<feature type="domain" description="SH3b" evidence="3">
    <location>
        <begin position="91"/>
        <end position="140"/>
    </location>
</feature>
<evidence type="ECO:0000256" key="1">
    <source>
        <dbReference type="SAM" id="MobiDB-lite"/>
    </source>
</evidence>
<dbReference type="Proteomes" id="UP001596183">
    <property type="component" value="Unassembled WGS sequence"/>
</dbReference>
<accession>A0ABW0XN76</accession>
<name>A0ABW0XN76_9ACTN</name>
<keyword evidence="5" id="KW-1185">Reference proteome</keyword>
<sequence>MPRHALLASRPRPLRRLPMTPAAGTLALAAVAPAIASDTLGDDDEPGWSRQGGNGGGDWGNGDNGGGGNSGGGNGNHGDHGRHKGAITAPSLALRTSPDRGSRVIRYARKGDVVSIHRKVGGDGVQGNPPWYLVTDGGTRARGAARHVDNIGPAPRWC</sequence>
<evidence type="ECO:0000256" key="2">
    <source>
        <dbReference type="SAM" id="SignalP"/>
    </source>
</evidence>